<evidence type="ECO:0000313" key="9">
    <source>
        <dbReference type="Proteomes" id="UP001408356"/>
    </source>
</evidence>
<dbReference type="PANTHER" id="PTHR10961">
    <property type="entry name" value="PEROXISOMAL SARCOSINE OXIDASE"/>
    <property type="match status" value="1"/>
</dbReference>
<comment type="cofactor">
    <cofactor evidence="1">
        <name>FAD</name>
        <dbReference type="ChEBI" id="CHEBI:57692"/>
    </cofactor>
</comment>
<gene>
    <name evidence="8" type="ORF">SUNI508_05801</name>
</gene>
<keyword evidence="9" id="KW-1185">Reference proteome</keyword>
<evidence type="ECO:0000259" key="7">
    <source>
        <dbReference type="Pfam" id="PF01266"/>
    </source>
</evidence>
<evidence type="ECO:0000256" key="2">
    <source>
        <dbReference type="ARBA" id="ARBA00010989"/>
    </source>
</evidence>
<protein>
    <submittedName>
        <fullName evidence="8">FAD dependent oxidoreductase domain-containing protein</fullName>
    </submittedName>
</protein>
<keyword evidence="4" id="KW-0274">FAD</keyword>
<keyword evidence="6" id="KW-0812">Transmembrane</keyword>
<feature type="transmembrane region" description="Helical" evidence="6">
    <location>
        <begin position="12"/>
        <end position="29"/>
    </location>
</feature>
<dbReference type="InterPro" id="IPR036188">
    <property type="entry name" value="FAD/NAD-bd_sf"/>
</dbReference>
<evidence type="ECO:0000256" key="1">
    <source>
        <dbReference type="ARBA" id="ARBA00001974"/>
    </source>
</evidence>
<dbReference type="EMBL" id="JARVKF010000190">
    <property type="protein sequence ID" value="KAK9421263.1"/>
    <property type="molecule type" value="Genomic_DNA"/>
</dbReference>
<organism evidence="8 9">
    <name type="scientific">Seiridium unicorne</name>
    <dbReference type="NCBI Taxonomy" id="138068"/>
    <lineage>
        <taxon>Eukaryota</taxon>
        <taxon>Fungi</taxon>
        <taxon>Dikarya</taxon>
        <taxon>Ascomycota</taxon>
        <taxon>Pezizomycotina</taxon>
        <taxon>Sordariomycetes</taxon>
        <taxon>Xylariomycetidae</taxon>
        <taxon>Amphisphaeriales</taxon>
        <taxon>Sporocadaceae</taxon>
        <taxon>Seiridium</taxon>
    </lineage>
</organism>
<dbReference type="Gene3D" id="3.30.9.10">
    <property type="entry name" value="D-Amino Acid Oxidase, subunit A, domain 2"/>
    <property type="match status" value="1"/>
</dbReference>
<keyword evidence="6" id="KW-0472">Membrane</keyword>
<sequence length="495" mass="54677">MVVTTPNKHDPIVIIGSGIFGLSTAFYLGRRGYRDVTVFDKQPYDESLYSYFRGADAASADMNKIVRSAYGSQTEYQELSAEAIAIWHEWNDELATGKVVPPGMTSHDKVFIPNGNISLSTAPTLPDWELACIEGMEKAGHPDTQLATTDARHREIAREKGLEPHMDPFRRESRGMPNVGVLDTTGGMTVADKACRFALHKARSLGVKFVFGSEAGFFQELLYEDGRVVGIKTRDGKSHCASMTIVACGGWTPVLVPQLDGLCEATAGSVALLKIPRTSPLWDRLGPEHFPTFTFNMRFGAQGGLYGFPRNAEGWFKVGYRGTKYTNPLTQQDGKQRSTPATRWSAAYRDGKEATGSKLTSFPKQAHGVIKNFLHEYLPELEEEGIDISMTRLCWYTDSPDNHFVIDRVPETGGLMVATGGSGHAFKYLPNIGNWIVDVMENVNMDRPAVKAWKWRAADQSHAINNLMEGTNGARALGNIPLLKESELYQIKSTL</sequence>
<dbReference type="Proteomes" id="UP001408356">
    <property type="component" value="Unassembled WGS sequence"/>
</dbReference>
<name>A0ABR2V2X7_9PEZI</name>
<dbReference type="InterPro" id="IPR006076">
    <property type="entry name" value="FAD-dep_OxRdtase"/>
</dbReference>
<evidence type="ECO:0000256" key="4">
    <source>
        <dbReference type="ARBA" id="ARBA00022827"/>
    </source>
</evidence>
<comment type="caution">
    <text evidence="8">The sequence shown here is derived from an EMBL/GenBank/DDBJ whole genome shotgun (WGS) entry which is preliminary data.</text>
</comment>
<keyword evidence="3" id="KW-0285">Flavoprotein</keyword>
<evidence type="ECO:0000256" key="5">
    <source>
        <dbReference type="ARBA" id="ARBA00023002"/>
    </source>
</evidence>
<proteinExistence type="inferred from homology"/>
<feature type="domain" description="FAD dependent oxidoreductase" evidence="7">
    <location>
        <begin position="12"/>
        <end position="438"/>
    </location>
</feature>
<keyword evidence="5" id="KW-0560">Oxidoreductase</keyword>
<comment type="similarity">
    <text evidence="2">Belongs to the MSOX/MTOX family.</text>
</comment>
<evidence type="ECO:0000256" key="3">
    <source>
        <dbReference type="ARBA" id="ARBA00022630"/>
    </source>
</evidence>
<evidence type="ECO:0000313" key="8">
    <source>
        <dbReference type="EMBL" id="KAK9421263.1"/>
    </source>
</evidence>
<dbReference type="PANTHER" id="PTHR10961:SF15">
    <property type="entry name" value="FAD DEPENDENT OXIDOREDUCTASE DOMAIN-CONTAINING PROTEIN"/>
    <property type="match status" value="1"/>
</dbReference>
<dbReference type="SUPFAM" id="SSF51905">
    <property type="entry name" value="FAD/NAD(P)-binding domain"/>
    <property type="match status" value="1"/>
</dbReference>
<dbReference type="InterPro" id="IPR045170">
    <property type="entry name" value="MTOX"/>
</dbReference>
<keyword evidence="6" id="KW-1133">Transmembrane helix</keyword>
<dbReference type="Gene3D" id="3.50.50.60">
    <property type="entry name" value="FAD/NAD(P)-binding domain"/>
    <property type="match status" value="1"/>
</dbReference>
<reference evidence="8 9" key="1">
    <citation type="journal article" date="2024" name="J. Plant Pathol.">
        <title>Sequence and assembly of the genome of Seiridium unicorne, isolate CBS 538.82, causal agent of cypress canker disease.</title>
        <authorList>
            <person name="Scali E."/>
            <person name="Rocca G.D."/>
            <person name="Danti R."/>
            <person name="Garbelotto M."/>
            <person name="Barberini S."/>
            <person name="Baroncelli R."/>
            <person name="Emiliani G."/>
        </authorList>
    </citation>
    <scope>NUCLEOTIDE SEQUENCE [LARGE SCALE GENOMIC DNA]</scope>
    <source>
        <strain evidence="8 9">BM-138-508</strain>
    </source>
</reference>
<evidence type="ECO:0000256" key="6">
    <source>
        <dbReference type="SAM" id="Phobius"/>
    </source>
</evidence>
<dbReference type="Pfam" id="PF01266">
    <property type="entry name" value="DAO"/>
    <property type="match status" value="1"/>
</dbReference>
<accession>A0ABR2V2X7</accession>